<dbReference type="InterPro" id="IPR038385">
    <property type="entry name" value="Sua5/YwlC_C"/>
</dbReference>
<keyword evidence="10 13" id="KW-0067">ATP-binding</keyword>
<dbReference type="RefSeq" id="WP_125713581.1">
    <property type="nucleotide sequence ID" value="NZ_JBHTOP010000006.1"/>
</dbReference>
<dbReference type="Pfam" id="PF03481">
    <property type="entry name" value="Sua5_C"/>
    <property type="match status" value="1"/>
</dbReference>
<evidence type="ECO:0000256" key="3">
    <source>
        <dbReference type="ARBA" id="ARBA00012584"/>
    </source>
</evidence>
<evidence type="ECO:0000256" key="6">
    <source>
        <dbReference type="ARBA" id="ARBA00022679"/>
    </source>
</evidence>
<evidence type="ECO:0000256" key="11">
    <source>
        <dbReference type="ARBA" id="ARBA00029774"/>
    </source>
</evidence>
<dbReference type="PROSITE" id="PS51163">
    <property type="entry name" value="YRDC"/>
    <property type="match status" value="1"/>
</dbReference>
<gene>
    <name evidence="15" type="ORF">ACFQ5M_03950</name>
</gene>
<evidence type="ECO:0000256" key="9">
    <source>
        <dbReference type="ARBA" id="ARBA00022741"/>
    </source>
</evidence>
<keyword evidence="16" id="KW-1185">Reference proteome</keyword>
<evidence type="ECO:0000256" key="5">
    <source>
        <dbReference type="ARBA" id="ARBA00022490"/>
    </source>
</evidence>
<evidence type="ECO:0000256" key="7">
    <source>
        <dbReference type="ARBA" id="ARBA00022694"/>
    </source>
</evidence>
<comment type="function">
    <text evidence="13">Required for the formation of a threonylcarbamoyl group on adenosine at position 37 (t(6)A37) in tRNAs that read codons beginning with adenine.</text>
</comment>
<reference evidence="16" key="1">
    <citation type="journal article" date="2019" name="Int. J. Syst. Evol. Microbiol.">
        <title>The Global Catalogue of Microorganisms (GCM) 10K type strain sequencing project: providing services to taxonomists for standard genome sequencing and annotation.</title>
        <authorList>
            <consortium name="The Broad Institute Genomics Platform"/>
            <consortium name="The Broad Institute Genome Sequencing Center for Infectious Disease"/>
            <person name="Wu L."/>
            <person name="Ma J."/>
        </authorList>
    </citation>
    <scope>NUCLEOTIDE SEQUENCE [LARGE SCALE GENOMIC DNA]</scope>
    <source>
        <strain evidence="16">CCM 8896</strain>
    </source>
</reference>
<keyword evidence="9 13" id="KW-0547">Nucleotide-binding</keyword>
<dbReference type="EMBL" id="JBHTOP010000006">
    <property type="protein sequence ID" value="MFD1671241.1"/>
    <property type="molecule type" value="Genomic_DNA"/>
</dbReference>
<keyword evidence="8 13" id="KW-0548">Nucleotidyltransferase</keyword>
<proteinExistence type="inferred from homology"/>
<dbReference type="InterPro" id="IPR006070">
    <property type="entry name" value="Sua5-like_dom"/>
</dbReference>
<comment type="catalytic activity">
    <reaction evidence="12 13">
        <text>L-threonine + hydrogencarbonate + ATP = L-threonylcarbamoyladenylate + diphosphate + H2O</text>
        <dbReference type="Rhea" id="RHEA:36407"/>
        <dbReference type="ChEBI" id="CHEBI:15377"/>
        <dbReference type="ChEBI" id="CHEBI:17544"/>
        <dbReference type="ChEBI" id="CHEBI:30616"/>
        <dbReference type="ChEBI" id="CHEBI:33019"/>
        <dbReference type="ChEBI" id="CHEBI:57926"/>
        <dbReference type="ChEBI" id="CHEBI:73682"/>
        <dbReference type="EC" id="2.7.7.87"/>
    </reaction>
</comment>
<evidence type="ECO:0000313" key="15">
    <source>
        <dbReference type="EMBL" id="MFD1671241.1"/>
    </source>
</evidence>
<dbReference type="InterPro" id="IPR017945">
    <property type="entry name" value="DHBP_synth_RibB-like_a/b_dom"/>
</dbReference>
<evidence type="ECO:0000313" key="16">
    <source>
        <dbReference type="Proteomes" id="UP001597267"/>
    </source>
</evidence>
<comment type="subcellular location">
    <subcellularLocation>
        <location evidence="1 13">Cytoplasm</location>
    </subcellularLocation>
</comment>
<evidence type="ECO:0000256" key="8">
    <source>
        <dbReference type="ARBA" id="ARBA00022695"/>
    </source>
</evidence>
<accession>A0ABW4J6F9</accession>
<comment type="caution">
    <text evidence="15">The sequence shown here is derived from an EMBL/GenBank/DDBJ whole genome shotgun (WGS) entry which is preliminary data.</text>
</comment>
<evidence type="ECO:0000256" key="2">
    <source>
        <dbReference type="ARBA" id="ARBA00007663"/>
    </source>
</evidence>
<protein>
    <recommendedName>
        <fullName evidence="4 13">Threonylcarbamoyl-AMP synthase</fullName>
        <shortName evidence="13">TC-AMP synthase</shortName>
        <ecNumber evidence="3 13">2.7.7.87</ecNumber>
    </recommendedName>
    <alternativeName>
        <fullName evidence="11 13">L-threonylcarbamoyladenylate synthase</fullName>
    </alternativeName>
</protein>
<comment type="similarity">
    <text evidence="2 13">Belongs to the SUA5 family.</text>
</comment>
<name>A0ABW4J6F9_9LACO</name>
<organism evidence="15 16">
    <name type="scientific">Agrilactobacillus yilanensis</name>
    <dbReference type="NCBI Taxonomy" id="2485997"/>
    <lineage>
        <taxon>Bacteria</taxon>
        <taxon>Bacillati</taxon>
        <taxon>Bacillota</taxon>
        <taxon>Bacilli</taxon>
        <taxon>Lactobacillales</taxon>
        <taxon>Lactobacillaceae</taxon>
        <taxon>Agrilactobacillus</taxon>
    </lineage>
</organism>
<sequence>MTKRLNTTEIAEAAAFIKQGQLVAFPTETVYGLGADATNPTAVKQVYQAKGRPSDNPLIVHVCSFEQVQQYAILPSAAVSELVAKFWPGPLTIILPIRNGALDPCVTGGLKTAAFRMPDNAATLALIKAAGVPIVGPSANTSGKPSPTTADHVLHDLGGKIAAVLDDGPTTVGVESTVIDLSVVPAVILRPGAVTRQALLTVLPEVLDNQHHVAKDEIPKAPGMKYRHYAPEAAVIIVKQAADFPKAIKWALAQDVAVGLLATDTVLTAQSEIRFKSQFSLGNSVTTASRHLFDGLRYFDLQPEIKIILAEGFEATGLGTAYMNRLEKAAGAHYFERENQEN</sequence>
<dbReference type="EC" id="2.7.7.87" evidence="3 13"/>
<dbReference type="GO" id="GO:0061710">
    <property type="term" value="F:L-threonylcarbamoyladenylate synthase"/>
    <property type="evidence" value="ECO:0007669"/>
    <property type="project" value="UniProtKB-EC"/>
</dbReference>
<keyword evidence="7 13" id="KW-0819">tRNA processing</keyword>
<dbReference type="PANTHER" id="PTHR17490">
    <property type="entry name" value="SUA5"/>
    <property type="match status" value="1"/>
</dbReference>
<evidence type="ECO:0000256" key="10">
    <source>
        <dbReference type="ARBA" id="ARBA00022840"/>
    </source>
</evidence>
<keyword evidence="6 13" id="KW-0808">Transferase</keyword>
<feature type="domain" description="YrdC-like" evidence="14">
    <location>
        <begin position="7"/>
        <end position="194"/>
    </location>
</feature>
<dbReference type="InterPro" id="IPR010923">
    <property type="entry name" value="T(6)A37_SUA5"/>
</dbReference>
<evidence type="ECO:0000256" key="1">
    <source>
        <dbReference type="ARBA" id="ARBA00004496"/>
    </source>
</evidence>
<dbReference type="InterPro" id="IPR050156">
    <property type="entry name" value="TC-AMP_synthase_SUA5"/>
</dbReference>
<dbReference type="Gene3D" id="3.90.870.10">
    <property type="entry name" value="DHBP synthase"/>
    <property type="match status" value="1"/>
</dbReference>
<keyword evidence="5 13" id="KW-0963">Cytoplasm</keyword>
<evidence type="ECO:0000256" key="4">
    <source>
        <dbReference type="ARBA" id="ARBA00015492"/>
    </source>
</evidence>
<dbReference type="SUPFAM" id="SSF55821">
    <property type="entry name" value="YrdC/RibB"/>
    <property type="match status" value="1"/>
</dbReference>
<dbReference type="PIRSF" id="PIRSF004930">
    <property type="entry name" value="Tln_factor_SUA5"/>
    <property type="match status" value="1"/>
</dbReference>
<dbReference type="PANTHER" id="PTHR17490:SF16">
    <property type="entry name" value="THREONYLCARBAMOYL-AMP SYNTHASE"/>
    <property type="match status" value="1"/>
</dbReference>
<dbReference type="Gene3D" id="3.40.50.11030">
    <property type="entry name" value="Threonylcarbamoyl-AMP synthase, C-terminal domain"/>
    <property type="match status" value="1"/>
</dbReference>
<dbReference type="Proteomes" id="UP001597267">
    <property type="component" value="Unassembled WGS sequence"/>
</dbReference>
<dbReference type="InterPro" id="IPR005145">
    <property type="entry name" value="Sua5_C"/>
</dbReference>
<evidence type="ECO:0000259" key="14">
    <source>
        <dbReference type="PROSITE" id="PS51163"/>
    </source>
</evidence>
<evidence type="ECO:0000256" key="12">
    <source>
        <dbReference type="ARBA" id="ARBA00048366"/>
    </source>
</evidence>
<dbReference type="Pfam" id="PF01300">
    <property type="entry name" value="Sua5_yciO_yrdC"/>
    <property type="match status" value="1"/>
</dbReference>
<evidence type="ECO:0000256" key="13">
    <source>
        <dbReference type="PIRNR" id="PIRNR004930"/>
    </source>
</evidence>
<dbReference type="NCBIfam" id="TIGR00057">
    <property type="entry name" value="L-threonylcarbamoyladenylate synthase"/>
    <property type="match status" value="1"/>
</dbReference>